<dbReference type="Pfam" id="PF00080">
    <property type="entry name" value="Sod_Cu"/>
    <property type="match status" value="1"/>
</dbReference>
<gene>
    <name evidence="2" type="ORF">ceV_137</name>
</gene>
<protein>
    <submittedName>
        <fullName evidence="2">Superoxide dismutase Cu-Zn</fullName>
    </submittedName>
</protein>
<name>A0A0N9R3F5_9VIRU</name>
<organism evidence="2 3">
    <name type="scientific">Chrysochromulina ericina virus CeV-01B</name>
    <dbReference type="NCBI Taxonomy" id="3070830"/>
    <lineage>
        <taxon>Viruses</taxon>
        <taxon>Varidnaviria</taxon>
        <taxon>Bamfordvirae</taxon>
        <taxon>Nucleocytoviricota</taxon>
        <taxon>Megaviricetes</taxon>
        <taxon>Imitervirales</taxon>
        <taxon>Mesomimiviridae</taxon>
        <taxon>Tethysvirus</taxon>
        <taxon>Tethysvirus raunefjordenense</taxon>
    </lineage>
</organism>
<dbReference type="InterPro" id="IPR036423">
    <property type="entry name" value="SOD-like_Cu/Zn_dom_sf"/>
</dbReference>
<dbReference type="InterPro" id="IPR018152">
    <property type="entry name" value="SOD_Cu/Zn_BS"/>
</dbReference>
<accession>A0A0N9R3F5</accession>
<dbReference type="Gene3D" id="2.60.40.200">
    <property type="entry name" value="Superoxide dismutase, copper/zinc binding domain"/>
    <property type="match status" value="1"/>
</dbReference>
<dbReference type="PRINTS" id="PR00068">
    <property type="entry name" value="CUZNDISMTASE"/>
</dbReference>
<feature type="domain" description="Superoxide dismutase copper/zinc binding" evidence="1">
    <location>
        <begin position="29"/>
        <end position="166"/>
    </location>
</feature>
<evidence type="ECO:0000313" key="2">
    <source>
        <dbReference type="EMBL" id="ALH23043.1"/>
    </source>
</evidence>
<dbReference type="SUPFAM" id="SSF49329">
    <property type="entry name" value="Cu,Zn superoxide dismutase-like"/>
    <property type="match status" value="1"/>
</dbReference>
<sequence>MKTKKNKKKVKRAVAILHPDKHYSRKNRVKGRVNFTQKSNKLYINYNIQYLPNGYHGFHIHKYGDLTEGCKTAGPHFNTYKKNIHGGPKTKIKHNGDLGNIYNITPTTSGTKIVSSKILNLNKSNKNSIIGRSIIVHKDRDDLGRGGNLESLKTGNAGARLACGVIGISK</sequence>
<dbReference type="Proteomes" id="UP000203826">
    <property type="component" value="Segment"/>
</dbReference>
<dbReference type="PROSITE" id="PS00332">
    <property type="entry name" value="SOD_CU_ZN_2"/>
    <property type="match status" value="1"/>
</dbReference>
<keyword evidence="3" id="KW-1185">Reference proteome</keyword>
<dbReference type="CDD" id="cd00305">
    <property type="entry name" value="Cu-Zn_Superoxide_Dismutase"/>
    <property type="match status" value="1"/>
</dbReference>
<dbReference type="EMBL" id="KT820662">
    <property type="protein sequence ID" value="ALH23043.1"/>
    <property type="molecule type" value="Genomic_DNA"/>
</dbReference>
<proteinExistence type="predicted"/>
<evidence type="ECO:0000313" key="3">
    <source>
        <dbReference type="Proteomes" id="UP000203826"/>
    </source>
</evidence>
<dbReference type="PANTHER" id="PTHR10003">
    <property type="entry name" value="SUPEROXIDE DISMUTASE CU-ZN -RELATED"/>
    <property type="match status" value="1"/>
</dbReference>
<dbReference type="OrthoDB" id="15673at10239"/>
<dbReference type="GO" id="GO:0005507">
    <property type="term" value="F:copper ion binding"/>
    <property type="evidence" value="ECO:0007669"/>
    <property type="project" value="InterPro"/>
</dbReference>
<dbReference type="PROSITE" id="PS00087">
    <property type="entry name" value="SOD_CU_ZN_1"/>
    <property type="match status" value="1"/>
</dbReference>
<reference evidence="2 3" key="1">
    <citation type="journal article" date="2015" name="Genome Announc.">
        <title>The 474-Kilobase-Pair Complete Genome Sequence of CeV-01B, a Virus Infecting Haptolina (Chrysochromulina) ericina (Prymnesiophyceae).</title>
        <authorList>
            <person name="Gallot-Lavallee L."/>
            <person name="Pagarete A."/>
            <person name="Legendre M."/>
            <person name="Santini S."/>
            <person name="Sandaa R.A."/>
            <person name="Himmelbauer H."/>
            <person name="Ogata H."/>
            <person name="Bratbak G."/>
            <person name="Claverie J.M."/>
        </authorList>
    </citation>
    <scope>NUCLEOTIDE SEQUENCE [LARGE SCALE GENOMIC DNA]</scope>
    <source>
        <strain evidence="2">CeV-01B</strain>
    </source>
</reference>
<dbReference type="GO" id="GO:0006801">
    <property type="term" value="P:superoxide metabolic process"/>
    <property type="evidence" value="ECO:0007669"/>
    <property type="project" value="InterPro"/>
</dbReference>
<evidence type="ECO:0000259" key="1">
    <source>
        <dbReference type="Pfam" id="PF00080"/>
    </source>
</evidence>
<dbReference type="InterPro" id="IPR001424">
    <property type="entry name" value="SOD_Cu_Zn_dom"/>
</dbReference>
<dbReference type="KEGG" id="vg:26049004"/>
<dbReference type="InterPro" id="IPR024134">
    <property type="entry name" value="SOD_Cu/Zn_/chaperone"/>
</dbReference>